<protein>
    <recommendedName>
        <fullName evidence="4">Bacteriophage HK97-gp10, tail-component</fullName>
    </recommendedName>
</protein>
<feature type="compositionally biased region" description="Polar residues" evidence="1">
    <location>
        <begin position="49"/>
        <end position="60"/>
    </location>
</feature>
<proteinExistence type="predicted"/>
<reference evidence="2 3" key="1">
    <citation type="submission" date="2023-07" db="EMBL/GenBank/DDBJ databases">
        <title>Sequencing the genomes of 1000 actinobacteria strains.</title>
        <authorList>
            <person name="Klenk H.-P."/>
        </authorList>
    </citation>
    <scope>NUCLEOTIDE SEQUENCE [LARGE SCALE GENOMIC DNA]</scope>
    <source>
        <strain evidence="2 3">DSM 45805</strain>
    </source>
</reference>
<evidence type="ECO:0000313" key="3">
    <source>
        <dbReference type="Proteomes" id="UP001229651"/>
    </source>
</evidence>
<organism evidence="2 3">
    <name type="scientific">Amycolatopsis thermophila</name>
    <dbReference type="NCBI Taxonomy" id="206084"/>
    <lineage>
        <taxon>Bacteria</taxon>
        <taxon>Bacillati</taxon>
        <taxon>Actinomycetota</taxon>
        <taxon>Actinomycetes</taxon>
        <taxon>Pseudonocardiales</taxon>
        <taxon>Pseudonocardiaceae</taxon>
        <taxon>Amycolatopsis</taxon>
    </lineage>
</organism>
<dbReference type="EMBL" id="JAUSUT010000001">
    <property type="protein sequence ID" value="MDQ0377961.1"/>
    <property type="molecule type" value="Genomic_DNA"/>
</dbReference>
<dbReference type="Proteomes" id="UP001229651">
    <property type="component" value="Unassembled WGS sequence"/>
</dbReference>
<keyword evidence="3" id="KW-1185">Reference proteome</keyword>
<feature type="region of interest" description="Disordered" evidence="1">
    <location>
        <begin position="41"/>
        <end position="61"/>
    </location>
</feature>
<sequence>MADDFDAALDAFDDAIRAGLVRGVQEVTEDLKRESQNLVPYDQGDLSRSAKTSMDTSGPTVQGAVSYDTAYAVRQHEETTWRHQDGRTAKYLATPLRANSGRYQEHIAQAIQTETE</sequence>
<dbReference type="RefSeq" id="WP_306990575.1">
    <property type="nucleotide sequence ID" value="NZ_JAUSUT010000001.1"/>
</dbReference>
<evidence type="ECO:0000313" key="2">
    <source>
        <dbReference type="EMBL" id="MDQ0377961.1"/>
    </source>
</evidence>
<name>A0ABU0ESJ1_9PSEU</name>
<evidence type="ECO:0008006" key="4">
    <source>
        <dbReference type="Google" id="ProtNLM"/>
    </source>
</evidence>
<evidence type="ECO:0000256" key="1">
    <source>
        <dbReference type="SAM" id="MobiDB-lite"/>
    </source>
</evidence>
<accession>A0ABU0ESJ1</accession>
<gene>
    <name evidence="2" type="ORF">FB470_001955</name>
</gene>
<comment type="caution">
    <text evidence="2">The sequence shown here is derived from an EMBL/GenBank/DDBJ whole genome shotgun (WGS) entry which is preliminary data.</text>
</comment>